<name>X0W027_9ZZZZ</name>
<reference evidence="2" key="1">
    <citation type="journal article" date="2014" name="Front. Microbiol.">
        <title>High frequency of phylogenetically diverse reductive dehalogenase-homologous genes in deep subseafloor sedimentary metagenomes.</title>
        <authorList>
            <person name="Kawai M."/>
            <person name="Futagami T."/>
            <person name="Toyoda A."/>
            <person name="Takaki Y."/>
            <person name="Nishi S."/>
            <person name="Hori S."/>
            <person name="Arai W."/>
            <person name="Tsubouchi T."/>
            <person name="Morono Y."/>
            <person name="Uchiyama I."/>
            <person name="Ito T."/>
            <person name="Fujiyama A."/>
            <person name="Inagaki F."/>
            <person name="Takami H."/>
        </authorList>
    </citation>
    <scope>NUCLEOTIDE SEQUENCE</scope>
    <source>
        <strain evidence="2">Expedition CK06-06</strain>
    </source>
</reference>
<proteinExistence type="predicted"/>
<feature type="non-terminal residue" evidence="2">
    <location>
        <position position="196"/>
    </location>
</feature>
<dbReference type="Pfam" id="PF04293">
    <property type="entry name" value="SpoVR"/>
    <property type="match status" value="1"/>
</dbReference>
<gene>
    <name evidence="2" type="ORF">S01H1_56219</name>
</gene>
<dbReference type="InterPro" id="IPR056174">
    <property type="entry name" value="SpoVR_N"/>
</dbReference>
<evidence type="ECO:0000259" key="1">
    <source>
        <dbReference type="Pfam" id="PF04293"/>
    </source>
</evidence>
<dbReference type="PANTHER" id="PTHR30029">
    <property type="entry name" value="STAGE V SPORULATION PROTEIN R"/>
    <property type="match status" value="1"/>
</dbReference>
<dbReference type="InterPro" id="IPR007390">
    <property type="entry name" value="Spore_V_R"/>
</dbReference>
<comment type="caution">
    <text evidence="2">The sequence shown here is derived from an EMBL/GenBank/DDBJ whole genome shotgun (WGS) entry which is preliminary data.</text>
</comment>
<dbReference type="AlphaFoldDB" id="X0W027"/>
<protein>
    <recommendedName>
        <fullName evidence="1">SpoVR protein-like N-terminal domain-containing protein</fullName>
    </recommendedName>
</protein>
<dbReference type="EMBL" id="BARS01036592">
    <property type="protein sequence ID" value="GAG16712.1"/>
    <property type="molecule type" value="Genomic_DNA"/>
</dbReference>
<dbReference type="PANTHER" id="PTHR30029:SF2">
    <property type="entry name" value="STAGE V SPORULATION PROTEIN R"/>
    <property type="match status" value="1"/>
</dbReference>
<feature type="domain" description="SpoVR protein-like N-terminal" evidence="1">
    <location>
        <begin position="5"/>
        <end position="186"/>
    </location>
</feature>
<sequence length="196" mass="22969">MINSELKRLQKIENRVYEIARENGLLFGDIEFDIVPKEKMFEIMAYGMPGQISNWKYGRDYEKTRTIYEKMGTGLPYEVVVHTNPSRAYLMKDNTIAVQSLILSHVVGHVAFFTMNQNFIEADSDIASRLSIASQRFEEYERTYGIDIVEKTIDAGHSIMLHSNPWLKEETEDDKLKRIFEKMKKRKHDKTNTEYS</sequence>
<organism evidence="2">
    <name type="scientific">marine sediment metagenome</name>
    <dbReference type="NCBI Taxonomy" id="412755"/>
    <lineage>
        <taxon>unclassified sequences</taxon>
        <taxon>metagenomes</taxon>
        <taxon>ecological metagenomes</taxon>
    </lineage>
</organism>
<evidence type="ECO:0000313" key="2">
    <source>
        <dbReference type="EMBL" id="GAG16712.1"/>
    </source>
</evidence>
<accession>X0W027</accession>